<gene>
    <name evidence="2" type="ORF">IV87_GL002038</name>
    <name evidence="3" type="ORF">SAMN04487973_10737</name>
</gene>
<dbReference type="EMBL" id="FOGK01000007">
    <property type="protein sequence ID" value="SER46260.1"/>
    <property type="molecule type" value="Genomic_DNA"/>
</dbReference>
<reference evidence="2 4" key="1">
    <citation type="journal article" date="2015" name="Genome Announc.">
        <title>Expanding the biotechnology potential of lactobacilli through comparative genomics of 213 strains and associated genera.</title>
        <authorList>
            <person name="Sun Z."/>
            <person name="Harris H.M."/>
            <person name="McCann A."/>
            <person name="Guo C."/>
            <person name="Argimon S."/>
            <person name="Zhang W."/>
            <person name="Yang X."/>
            <person name="Jeffery I.B."/>
            <person name="Cooney J.C."/>
            <person name="Kagawa T.F."/>
            <person name="Liu W."/>
            <person name="Song Y."/>
            <person name="Salvetti E."/>
            <person name="Wrobel A."/>
            <person name="Rasinkangas P."/>
            <person name="Parkhill J."/>
            <person name="Rea M.C."/>
            <person name="O'Sullivan O."/>
            <person name="Ritari J."/>
            <person name="Douillard F.P."/>
            <person name="Paul Ross R."/>
            <person name="Yang R."/>
            <person name="Briner A.E."/>
            <person name="Felis G.E."/>
            <person name="de Vos W.M."/>
            <person name="Barrangou R."/>
            <person name="Klaenhammer T.R."/>
            <person name="Caufield P.W."/>
            <person name="Cui Y."/>
            <person name="Zhang H."/>
            <person name="O'Toole P.W."/>
        </authorList>
    </citation>
    <scope>NUCLEOTIDE SEQUENCE [LARGE SCALE GENOMIC DNA]</scope>
    <source>
        <strain evidence="2 4">DSM 22301</strain>
    </source>
</reference>
<evidence type="ECO:0000256" key="1">
    <source>
        <dbReference type="SAM" id="Phobius"/>
    </source>
</evidence>
<accession>A0A0R2JZG3</accession>
<dbReference type="PATRIC" id="fig|319653.3.peg.2076"/>
<reference evidence="3 5" key="2">
    <citation type="submission" date="2016-10" db="EMBL/GenBank/DDBJ databases">
        <authorList>
            <person name="Varghese N."/>
            <person name="Submissions S."/>
        </authorList>
    </citation>
    <scope>NUCLEOTIDE SEQUENCE [LARGE SCALE GENOMIC DNA]</scope>
    <source>
        <strain evidence="3 5">CGMCC 1.3889</strain>
    </source>
</reference>
<dbReference type="Proteomes" id="UP000051749">
    <property type="component" value="Unassembled WGS sequence"/>
</dbReference>
<dbReference type="EMBL" id="JQBY01000008">
    <property type="protein sequence ID" value="KRN82654.1"/>
    <property type="molecule type" value="Genomic_DNA"/>
</dbReference>
<keyword evidence="1" id="KW-0472">Membrane</keyword>
<keyword evidence="5" id="KW-1185">Reference proteome</keyword>
<feature type="transmembrane region" description="Helical" evidence="1">
    <location>
        <begin position="37"/>
        <end position="59"/>
    </location>
</feature>
<dbReference type="AlphaFoldDB" id="A0A0R2JZG3"/>
<dbReference type="OrthoDB" id="2896801at2"/>
<evidence type="ECO:0000313" key="2">
    <source>
        <dbReference type="EMBL" id="KRN82654.1"/>
    </source>
</evidence>
<sequence>MLVWRGKGLLVLLAGFLGALLSGAVAGLGFPETIRNFVMWFVWGLTAAGINYLFCRWFISTKKKTYIDGETGQIIEVGDGSSLFFIKNRVWTYVYLGFFGLLAILQLI</sequence>
<proteinExistence type="predicted"/>
<protein>
    <submittedName>
        <fullName evidence="2">Uncharacterized protein</fullName>
    </submittedName>
</protein>
<keyword evidence="1" id="KW-1133">Transmembrane helix</keyword>
<evidence type="ECO:0000313" key="3">
    <source>
        <dbReference type="EMBL" id="SER46260.1"/>
    </source>
</evidence>
<feature type="transmembrane region" description="Helical" evidence="1">
    <location>
        <begin position="90"/>
        <end position="107"/>
    </location>
</feature>
<name>A0A0R2JZG3_9LACO</name>
<evidence type="ECO:0000313" key="4">
    <source>
        <dbReference type="Proteomes" id="UP000051749"/>
    </source>
</evidence>
<keyword evidence="1" id="KW-0812">Transmembrane</keyword>
<dbReference type="GeneID" id="76043393"/>
<dbReference type="RefSeq" id="WP_057805932.1">
    <property type="nucleotide sequence ID" value="NZ_BJYP01000014.1"/>
</dbReference>
<comment type="caution">
    <text evidence="2">The sequence shown here is derived from an EMBL/GenBank/DDBJ whole genome shotgun (WGS) entry which is preliminary data.</text>
</comment>
<dbReference type="Proteomes" id="UP000182818">
    <property type="component" value="Unassembled WGS sequence"/>
</dbReference>
<evidence type="ECO:0000313" key="5">
    <source>
        <dbReference type="Proteomes" id="UP000182818"/>
    </source>
</evidence>
<organism evidence="2 4">
    <name type="scientific">Pediococcus ethanolidurans</name>
    <dbReference type="NCBI Taxonomy" id="319653"/>
    <lineage>
        <taxon>Bacteria</taxon>
        <taxon>Bacillati</taxon>
        <taxon>Bacillota</taxon>
        <taxon>Bacilli</taxon>
        <taxon>Lactobacillales</taxon>
        <taxon>Lactobacillaceae</taxon>
        <taxon>Pediococcus</taxon>
    </lineage>
</organism>